<dbReference type="PROSITE" id="PS00086">
    <property type="entry name" value="CYTOCHROME_P450"/>
    <property type="match status" value="1"/>
</dbReference>
<keyword evidence="12" id="KW-1185">Reference proteome</keyword>
<evidence type="ECO:0008006" key="13">
    <source>
        <dbReference type="Google" id="ProtNLM"/>
    </source>
</evidence>
<sequence length="508" mass="57014">MTIAIVYAGGFALCFVFMLSARRRRAQRNGLPLPPGPRGFPLIGNVFDLNIAAPWVSYEQWGKKYGGLVYSSIFGHDVIIINSTKVAYELLDQRSTIYSDRPYIWTNELFGLDFNTALLPYGNNWRLHRKMSAAFLNKNFMSQYETTQLQKVRQLLENLLDTPKEYDQHFKMLSAAISMAIIYGYDVAPNNDPFVTKLEQFVNLFRVVLTFEQAALLGAFPFLTRIPSWLLGGRYNKEAAECRALAVEVLNDPVTYVKDNMESGTVRKSIAYHLLEKVNGKTDEETVKAVATSLLFGGTDTTSSSLLVLVLAMVLEPNVQTKAQEEIDRVVGSERLPNFDDRPNLPYVEGVYLETLRWRPVAPLALPHMTSASDIYEGMYIPKGAIIFPNTWAMAHDETHFPDPLSFKPERHLTSNGTLAEATSYTPFGFGRRVCPGIHMAERNLWIAIVSMLATLRVGKAKNESGEEIDVKLEFTTGLTTAPKPFVCSITARSLSAERLILGRARNE</sequence>
<comment type="cofactor">
    <cofactor evidence="1 9">
        <name>heme</name>
        <dbReference type="ChEBI" id="CHEBI:30413"/>
    </cofactor>
</comment>
<dbReference type="PRINTS" id="PR00385">
    <property type="entry name" value="P450"/>
</dbReference>
<accession>A0A0D0DVG7</accession>
<name>A0A0D0DVG7_9AGAM</name>
<dbReference type="Proteomes" id="UP000054538">
    <property type="component" value="Unassembled WGS sequence"/>
</dbReference>
<dbReference type="CDD" id="cd11065">
    <property type="entry name" value="CYP64-like"/>
    <property type="match status" value="1"/>
</dbReference>
<proteinExistence type="inferred from homology"/>
<organism evidence="11 12">
    <name type="scientific">Paxillus rubicundulus Ve08.2h10</name>
    <dbReference type="NCBI Taxonomy" id="930991"/>
    <lineage>
        <taxon>Eukaryota</taxon>
        <taxon>Fungi</taxon>
        <taxon>Dikarya</taxon>
        <taxon>Basidiomycota</taxon>
        <taxon>Agaricomycotina</taxon>
        <taxon>Agaricomycetes</taxon>
        <taxon>Agaricomycetidae</taxon>
        <taxon>Boletales</taxon>
        <taxon>Paxilineae</taxon>
        <taxon>Paxillaceae</taxon>
        <taxon>Paxillus</taxon>
    </lineage>
</organism>
<dbReference type="AlphaFoldDB" id="A0A0D0DVG7"/>
<dbReference type="PRINTS" id="PR00463">
    <property type="entry name" value="EP450I"/>
</dbReference>
<dbReference type="InterPro" id="IPR036396">
    <property type="entry name" value="Cyt_P450_sf"/>
</dbReference>
<reference evidence="12" key="2">
    <citation type="submission" date="2015-01" db="EMBL/GenBank/DDBJ databases">
        <title>Evolutionary Origins and Diversification of the Mycorrhizal Mutualists.</title>
        <authorList>
            <consortium name="DOE Joint Genome Institute"/>
            <consortium name="Mycorrhizal Genomics Consortium"/>
            <person name="Kohler A."/>
            <person name="Kuo A."/>
            <person name="Nagy L.G."/>
            <person name="Floudas D."/>
            <person name="Copeland A."/>
            <person name="Barry K.W."/>
            <person name="Cichocki N."/>
            <person name="Veneault-Fourrey C."/>
            <person name="LaButti K."/>
            <person name="Lindquist E.A."/>
            <person name="Lipzen A."/>
            <person name="Lundell T."/>
            <person name="Morin E."/>
            <person name="Murat C."/>
            <person name="Riley R."/>
            <person name="Ohm R."/>
            <person name="Sun H."/>
            <person name="Tunlid A."/>
            <person name="Henrissat B."/>
            <person name="Grigoriev I.V."/>
            <person name="Hibbett D.S."/>
            <person name="Martin F."/>
        </authorList>
    </citation>
    <scope>NUCLEOTIDE SEQUENCE [LARGE SCALE GENOMIC DNA]</scope>
    <source>
        <strain evidence="12">Ve08.2h10</strain>
    </source>
</reference>
<dbReference type="GO" id="GO:0004497">
    <property type="term" value="F:monooxygenase activity"/>
    <property type="evidence" value="ECO:0007669"/>
    <property type="project" value="UniProtKB-KW"/>
</dbReference>
<evidence type="ECO:0000256" key="8">
    <source>
        <dbReference type="ARBA" id="ARBA00023033"/>
    </source>
</evidence>
<dbReference type="GO" id="GO:0005506">
    <property type="term" value="F:iron ion binding"/>
    <property type="evidence" value="ECO:0007669"/>
    <property type="project" value="InterPro"/>
</dbReference>
<protein>
    <recommendedName>
        <fullName evidence="13">Cytochrome P450</fullName>
    </recommendedName>
</protein>
<reference evidence="11 12" key="1">
    <citation type="submission" date="2014-04" db="EMBL/GenBank/DDBJ databases">
        <authorList>
            <consortium name="DOE Joint Genome Institute"/>
            <person name="Kuo A."/>
            <person name="Kohler A."/>
            <person name="Jargeat P."/>
            <person name="Nagy L.G."/>
            <person name="Floudas D."/>
            <person name="Copeland A."/>
            <person name="Barry K.W."/>
            <person name="Cichocki N."/>
            <person name="Veneault-Fourrey C."/>
            <person name="LaButti K."/>
            <person name="Lindquist E.A."/>
            <person name="Lipzen A."/>
            <person name="Lundell T."/>
            <person name="Morin E."/>
            <person name="Murat C."/>
            <person name="Sun H."/>
            <person name="Tunlid A."/>
            <person name="Henrissat B."/>
            <person name="Grigoriev I.V."/>
            <person name="Hibbett D.S."/>
            <person name="Martin F."/>
            <person name="Nordberg H.P."/>
            <person name="Cantor M.N."/>
            <person name="Hua S.X."/>
        </authorList>
    </citation>
    <scope>NUCLEOTIDE SEQUENCE [LARGE SCALE GENOMIC DNA]</scope>
    <source>
        <strain evidence="11 12">Ve08.2h10</strain>
    </source>
</reference>
<evidence type="ECO:0000256" key="1">
    <source>
        <dbReference type="ARBA" id="ARBA00001971"/>
    </source>
</evidence>
<dbReference type="InterPro" id="IPR001128">
    <property type="entry name" value="Cyt_P450"/>
</dbReference>
<dbReference type="SUPFAM" id="SSF48264">
    <property type="entry name" value="Cytochrome P450"/>
    <property type="match status" value="1"/>
</dbReference>
<evidence type="ECO:0000256" key="4">
    <source>
        <dbReference type="ARBA" id="ARBA00022617"/>
    </source>
</evidence>
<dbReference type="HOGENOM" id="CLU_001570_2_3_1"/>
<dbReference type="PANTHER" id="PTHR46300">
    <property type="entry name" value="P450, PUTATIVE (EUROFUNG)-RELATED-RELATED"/>
    <property type="match status" value="1"/>
</dbReference>
<dbReference type="InterPro" id="IPR002401">
    <property type="entry name" value="Cyt_P450_E_grp-I"/>
</dbReference>
<evidence type="ECO:0000256" key="3">
    <source>
        <dbReference type="ARBA" id="ARBA00010617"/>
    </source>
</evidence>
<dbReference type="Pfam" id="PF00067">
    <property type="entry name" value="p450"/>
    <property type="match status" value="1"/>
</dbReference>
<gene>
    <name evidence="11" type="ORF">PAXRUDRAFT_828946</name>
</gene>
<evidence type="ECO:0000256" key="9">
    <source>
        <dbReference type="PIRSR" id="PIRSR602401-1"/>
    </source>
</evidence>
<evidence type="ECO:0000256" key="10">
    <source>
        <dbReference type="RuleBase" id="RU000461"/>
    </source>
</evidence>
<evidence type="ECO:0000256" key="5">
    <source>
        <dbReference type="ARBA" id="ARBA00022723"/>
    </source>
</evidence>
<dbReference type="EMBL" id="KN825182">
    <property type="protein sequence ID" value="KIK93481.1"/>
    <property type="molecule type" value="Genomic_DNA"/>
</dbReference>
<dbReference type="OrthoDB" id="2789670at2759"/>
<evidence type="ECO:0000256" key="2">
    <source>
        <dbReference type="ARBA" id="ARBA00005179"/>
    </source>
</evidence>
<evidence type="ECO:0000256" key="6">
    <source>
        <dbReference type="ARBA" id="ARBA00023002"/>
    </source>
</evidence>
<evidence type="ECO:0000313" key="11">
    <source>
        <dbReference type="EMBL" id="KIK93481.1"/>
    </source>
</evidence>
<dbReference type="Gene3D" id="1.10.630.10">
    <property type="entry name" value="Cytochrome P450"/>
    <property type="match status" value="1"/>
</dbReference>
<keyword evidence="6 10" id="KW-0560">Oxidoreductase</keyword>
<keyword evidence="8 10" id="KW-0503">Monooxygenase</keyword>
<comment type="similarity">
    <text evidence="3 10">Belongs to the cytochrome P450 family.</text>
</comment>
<keyword evidence="5 9" id="KW-0479">Metal-binding</keyword>
<dbReference type="InParanoid" id="A0A0D0DVG7"/>
<keyword evidence="7 9" id="KW-0408">Iron</keyword>
<dbReference type="InterPro" id="IPR017972">
    <property type="entry name" value="Cyt_P450_CS"/>
</dbReference>
<dbReference type="GO" id="GO:0020037">
    <property type="term" value="F:heme binding"/>
    <property type="evidence" value="ECO:0007669"/>
    <property type="project" value="InterPro"/>
</dbReference>
<dbReference type="GO" id="GO:0016705">
    <property type="term" value="F:oxidoreductase activity, acting on paired donors, with incorporation or reduction of molecular oxygen"/>
    <property type="evidence" value="ECO:0007669"/>
    <property type="project" value="InterPro"/>
</dbReference>
<dbReference type="InterPro" id="IPR050364">
    <property type="entry name" value="Cytochrome_P450_fung"/>
</dbReference>
<keyword evidence="4 9" id="KW-0349">Heme</keyword>
<feature type="binding site" description="axial binding residue" evidence="9">
    <location>
        <position position="435"/>
    </location>
    <ligand>
        <name>heme</name>
        <dbReference type="ChEBI" id="CHEBI:30413"/>
    </ligand>
    <ligandPart>
        <name>Fe</name>
        <dbReference type="ChEBI" id="CHEBI:18248"/>
    </ligandPart>
</feature>
<comment type="pathway">
    <text evidence="2">Secondary metabolite biosynthesis.</text>
</comment>
<evidence type="ECO:0000256" key="7">
    <source>
        <dbReference type="ARBA" id="ARBA00023004"/>
    </source>
</evidence>
<dbReference type="PANTHER" id="PTHR46300:SF7">
    <property type="entry name" value="P450, PUTATIVE (EUROFUNG)-RELATED"/>
    <property type="match status" value="1"/>
</dbReference>
<dbReference type="STRING" id="930991.A0A0D0DVG7"/>
<evidence type="ECO:0000313" key="12">
    <source>
        <dbReference type="Proteomes" id="UP000054538"/>
    </source>
</evidence>